<dbReference type="AlphaFoldDB" id="A0A2V1JQZ5"/>
<sequence>MEKKKLGILGGMGSEATVLFYKKIIDNTSVNNDREHLDILIYNHASIPDRTECILCGKQDYLWDIIAKDIRGMEQLGCEYFAIPCNTCHYFADRLQELTNGKFINMIEETARYASERGRKKVGVMATDGTVKGGMYKKALEKYGIEVVYPSEERQKDVMSLIYEQIKRGEKGDRHQFMNVVHELRGQGCDAVILACTELSVLNVNYSLNPDFYIDAMNVVAKACIERCGGVYCE</sequence>
<keyword evidence="4" id="KW-1185">Reference proteome</keyword>
<evidence type="ECO:0008006" key="5">
    <source>
        <dbReference type="Google" id="ProtNLM"/>
    </source>
</evidence>
<evidence type="ECO:0000256" key="2">
    <source>
        <dbReference type="ARBA" id="ARBA00023235"/>
    </source>
</evidence>
<dbReference type="RefSeq" id="WP_109215021.1">
    <property type="nucleotide sequence ID" value="NZ_CABMEW010000014.1"/>
</dbReference>
<dbReference type="GO" id="GO:0047661">
    <property type="term" value="F:amino-acid racemase activity"/>
    <property type="evidence" value="ECO:0007669"/>
    <property type="project" value="InterPro"/>
</dbReference>
<name>A0A2V1JQZ5_EUBRA</name>
<reference evidence="3 4" key="1">
    <citation type="submission" date="2014-09" db="EMBL/GenBank/DDBJ databases">
        <title>Butyrate-producing bacteria isolated from human gut.</title>
        <authorList>
            <person name="Zhang Q."/>
            <person name="Zhao L."/>
        </authorList>
    </citation>
    <scope>NUCLEOTIDE SEQUENCE [LARGE SCALE GENOMIC DNA]</scope>
    <source>
        <strain evidence="3 4">21</strain>
    </source>
</reference>
<dbReference type="InterPro" id="IPR004380">
    <property type="entry name" value="Asp_race"/>
</dbReference>
<proteinExistence type="inferred from homology"/>
<dbReference type="PANTHER" id="PTHR21198:SF7">
    <property type="entry name" value="ASPARTATE-GLUTAMATE RACEMASE FAMILY"/>
    <property type="match status" value="1"/>
</dbReference>
<comment type="similarity">
    <text evidence="1">Belongs to the aspartate/glutamate racemases family.</text>
</comment>
<dbReference type="Proteomes" id="UP000245288">
    <property type="component" value="Unassembled WGS sequence"/>
</dbReference>
<dbReference type="SUPFAM" id="SSF53681">
    <property type="entry name" value="Aspartate/glutamate racemase"/>
    <property type="match status" value="2"/>
</dbReference>
<gene>
    <name evidence="3" type="ORF">LG34_04350</name>
</gene>
<evidence type="ECO:0000313" key="4">
    <source>
        <dbReference type="Proteomes" id="UP000245288"/>
    </source>
</evidence>
<evidence type="ECO:0000313" key="3">
    <source>
        <dbReference type="EMBL" id="PWE87390.1"/>
    </source>
</evidence>
<dbReference type="InterPro" id="IPR001920">
    <property type="entry name" value="Asp/Glu_race"/>
</dbReference>
<dbReference type="NCBIfam" id="TIGR00035">
    <property type="entry name" value="asp_race"/>
    <property type="match status" value="1"/>
</dbReference>
<protein>
    <recommendedName>
        <fullName evidence="5">Aspartate racemase</fullName>
    </recommendedName>
</protein>
<evidence type="ECO:0000256" key="1">
    <source>
        <dbReference type="ARBA" id="ARBA00007847"/>
    </source>
</evidence>
<dbReference type="Gene3D" id="3.40.50.1860">
    <property type="match status" value="2"/>
</dbReference>
<accession>A0A2V1JQZ5</accession>
<dbReference type="InterPro" id="IPR015942">
    <property type="entry name" value="Asp/Glu/hydantoin_racemase"/>
</dbReference>
<dbReference type="Pfam" id="PF01177">
    <property type="entry name" value="Asp_Glu_race"/>
    <property type="match status" value="1"/>
</dbReference>
<comment type="caution">
    <text evidence="3">The sequence shown here is derived from an EMBL/GenBank/DDBJ whole genome shotgun (WGS) entry which is preliminary data.</text>
</comment>
<dbReference type="EMBL" id="JRFU01000047">
    <property type="protein sequence ID" value="PWE87390.1"/>
    <property type="molecule type" value="Genomic_DNA"/>
</dbReference>
<keyword evidence="2" id="KW-0413">Isomerase</keyword>
<dbReference type="PANTHER" id="PTHR21198">
    <property type="entry name" value="GLUTAMATE RACEMASE"/>
    <property type="match status" value="1"/>
</dbReference>
<dbReference type="OrthoDB" id="9803739at2"/>
<organism evidence="3 4">
    <name type="scientific">Eubacterium ramulus</name>
    <dbReference type="NCBI Taxonomy" id="39490"/>
    <lineage>
        <taxon>Bacteria</taxon>
        <taxon>Bacillati</taxon>
        <taxon>Bacillota</taxon>
        <taxon>Clostridia</taxon>
        <taxon>Eubacteriales</taxon>
        <taxon>Eubacteriaceae</taxon>
        <taxon>Eubacterium</taxon>
    </lineage>
</organism>